<keyword evidence="2" id="KW-0813">Transport</keyword>
<dbReference type="EMBL" id="FNFF01000009">
    <property type="protein sequence ID" value="SDK58726.1"/>
    <property type="molecule type" value="Genomic_DNA"/>
</dbReference>
<keyword evidence="4 9" id="KW-0812">Transmembrane</keyword>
<keyword evidence="6 9" id="KW-0472">Membrane</keyword>
<dbReference type="Pfam" id="PF07690">
    <property type="entry name" value="MFS_1"/>
    <property type="match status" value="1"/>
</dbReference>
<feature type="transmembrane region" description="Helical" evidence="9">
    <location>
        <begin position="416"/>
        <end position="438"/>
    </location>
</feature>
<dbReference type="PROSITE" id="PS50850">
    <property type="entry name" value="MFS"/>
    <property type="match status" value="1"/>
</dbReference>
<dbReference type="CDD" id="cd17321">
    <property type="entry name" value="MFS_MMR_MDR_like"/>
    <property type="match status" value="1"/>
</dbReference>
<feature type="transmembrane region" description="Helical" evidence="9">
    <location>
        <begin position="450"/>
        <end position="470"/>
    </location>
</feature>
<sequence>MPAPPSDPALPASATPHPRRWWALCVMGLAQLMIMLDSTIVNVALPSLQTELGMSDGDRPWVVTSYTVAFGGLLLLAGRIADHMGRGRVFATGLAGFAAASAAAGLAPTTGALFVARAVQGAFAALLAASALALVATTFTDPRERRRAIAVFGALGGAGALLGVVLGGLLTQWLGWRWCLLVNVPIALAALLGTLWTPPDRTRRLAGRIDIAGAVLGCGGLTALVYGCSQAEAYGWTGPTVAGSLAGGSVLLAAFAWWQTRAGSPLLPPRLLRDRRRVASLVAGAALMASQLSVALYLTYYLQTVLGWSAVASGLGFLPISVVTTTTATQLGTRLLPRLGPRVMMTAGLLIAACGLLQLAFLTPQSTYAAEVLPALATFGVGMGGSFLAIMTGVTANVPEQDSGIASAAVNSAQQVGGSIGSAVFNTVAASVAAASLGGRREAALEGFATAIRIPLAGLLLAAVVTAALAGPPRRASRRGSAPTGRTPGDAPGPLSPASAPADPAAPPAPRATAPRAARARTTDRPAACAPCDAPRP</sequence>
<evidence type="ECO:0000256" key="4">
    <source>
        <dbReference type="ARBA" id="ARBA00022692"/>
    </source>
</evidence>
<feature type="compositionally biased region" description="Low complexity" evidence="8">
    <location>
        <begin position="472"/>
        <end position="503"/>
    </location>
</feature>
<feature type="transmembrane region" description="Helical" evidence="9">
    <location>
        <begin position="233"/>
        <end position="258"/>
    </location>
</feature>
<feature type="domain" description="Major facilitator superfamily (MFS) profile" evidence="10">
    <location>
        <begin position="23"/>
        <end position="475"/>
    </location>
</feature>
<feature type="transmembrane region" description="Helical" evidence="9">
    <location>
        <begin position="343"/>
        <end position="363"/>
    </location>
</feature>
<name>A0A1G9D471_9ACTN</name>
<keyword evidence="7" id="KW-0046">Antibiotic resistance</keyword>
<dbReference type="Gene3D" id="1.20.1720.10">
    <property type="entry name" value="Multidrug resistance protein D"/>
    <property type="match status" value="1"/>
</dbReference>
<evidence type="ECO:0000256" key="7">
    <source>
        <dbReference type="ARBA" id="ARBA00023251"/>
    </source>
</evidence>
<dbReference type="Proteomes" id="UP000199155">
    <property type="component" value="Unassembled WGS sequence"/>
</dbReference>
<dbReference type="PANTHER" id="PTHR42718">
    <property type="entry name" value="MAJOR FACILITATOR SUPERFAMILY MULTIDRUG TRANSPORTER MFSC"/>
    <property type="match status" value="1"/>
</dbReference>
<feature type="transmembrane region" description="Helical" evidence="9">
    <location>
        <begin position="375"/>
        <end position="396"/>
    </location>
</feature>
<reference evidence="11 12" key="1">
    <citation type="submission" date="2016-10" db="EMBL/GenBank/DDBJ databases">
        <authorList>
            <person name="de Groot N.N."/>
        </authorList>
    </citation>
    <scope>NUCLEOTIDE SEQUENCE [LARGE SCALE GENOMIC DNA]</scope>
    <source>
        <strain evidence="11 12">CGMCC 4.5727</strain>
    </source>
</reference>
<dbReference type="PANTHER" id="PTHR42718:SF46">
    <property type="entry name" value="BLR6921 PROTEIN"/>
    <property type="match status" value="1"/>
</dbReference>
<keyword evidence="3" id="KW-1003">Cell membrane</keyword>
<comment type="subcellular location">
    <subcellularLocation>
        <location evidence="1">Cell membrane</location>
        <topology evidence="1">Multi-pass membrane protein</topology>
    </subcellularLocation>
</comment>
<dbReference type="InterPro" id="IPR020846">
    <property type="entry name" value="MFS_dom"/>
</dbReference>
<dbReference type="InterPro" id="IPR011701">
    <property type="entry name" value="MFS"/>
</dbReference>
<dbReference type="SUPFAM" id="SSF103473">
    <property type="entry name" value="MFS general substrate transporter"/>
    <property type="match status" value="1"/>
</dbReference>
<feature type="transmembrane region" description="Helical" evidence="9">
    <location>
        <begin position="114"/>
        <end position="136"/>
    </location>
</feature>
<dbReference type="GO" id="GO:0005886">
    <property type="term" value="C:plasma membrane"/>
    <property type="evidence" value="ECO:0007669"/>
    <property type="project" value="UniProtKB-SubCell"/>
</dbReference>
<protein>
    <submittedName>
        <fullName evidence="11">Drug resistance transporter, EmrB/QacA subfamily</fullName>
    </submittedName>
</protein>
<evidence type="ECO:0000256" key="6">
    <source>
        <dbReference type="ARBA" id="ARBA00023136"/>
    </source>
</evidence>
<dbReference type="AlphaFoldDB" id="A0A1G9D471"/>
<evidence type="ECO:0000256" key="3">
    <source>
        <dbReference type="ARBA" id="ARBA00022475"/>
    </source>
</evidence>
<organism evidence="11 12">
    <name type="scientific">Streptomyces indicus</name>
    <dbReference type="NCBI Taxonomy" id="417292"/>
    <lineage>
        <taxon>Bacteria</taxon>
        <taxon>Bacillati</taxon>
        <taxon>Actinomycetota</taxon>
        <taxon>Actinomycetes</taxon>
        <taxon>Kitasatosporales</taxon>
        <taxon>Streptomycetaceae</taxon>
        <taxon>Streptomyces</taxon>
    </lineage>
</organism>
<feature type="transmembrane region" description="Helical" evidence="9">
    <location>
        <begin position="306"/>
        <end position="331"/>
    </location>
</feature>
<evidence type="ECO:0000256" key="1">
    <source>
        <dbReference type="ARBA" id="ARBA00004651"/>
    </source>
</evidence>
<evidence type="ECO:0000256" key="8">
    <source>
        <dbReference type="SAM" id="MobiDB-lite"/>
    </source>
</evidence>
<feature type="transmembrane region" description="Helical" evidence="9">
    <location>
        <begin position="175"/>
        <end position="197"/>
    </location>
</feature>
<feature type="transmembrane region" description="Helical" evidence="9">
    <location>
        <begin position="21"/>
        <end position="41"/>
    </location>
</feature>
<dbReference type="GO" id="GO:0022857">
    <property type="term" value="F:transmembrane transporter activity"/>
    <property type="evidence" value="ECO:0007669"/>
    <property type="project" value="InterPro"/>
</dbReference>
<feature type="transmembrane region" description="Helical" evidence="9">
    <location>
        <begin position="61"/>
        <end position="77"/>
    </location>
</feature>
<evidence type="ECO:0000313" key="11">
    <source>
        <dbReference type="EMBL" id="SDK58726.1"/>
    </source>
</evidence>
<feature type="transmembrane region" description="Helical" evidence="9">
    <location>
        <begin position="148"/>
        <end position="169"/>
    </location>
</feature>
<dbReference type="STRING" id="417292.SAMN05421806_10911"/>
<evidence type="ECO:0000256" key="9">
    <source>
        <dbReference type="SAM" id="Phobius"/>
    </source>
</evidence>
<feature type="transmembrane region" description="Helical" evidence="9">
    <location>
        <begin position="209"/>
        <end position="227"/>
    </location>
</feature>
<evidence type="ECO:0000313" key="12">
    <source>
        <dbReference type="Proteomes" id="UP000199155"/>
    </source>
</evidence>
<feature type="transmembrane region" description="Helical" evidence="9">
    <location>
        <begin position="278"/>
        <end position="300"/>
    </location>
</feature>
<evidence type="ECO:0000259" key="10">
    <source>
        <dbReference type="PROSITE" id="PS50850"/>
    </source>
</evidence>
<feature type="region of interest" description="Disordered" evidence="8">
    <location>
        <begin position="472"/>
        <end position="537"/>
    </location>
</feature>
<keyword evidence="5 9" id="KW-1133">Transmembrane helix</keyword>
<dbReference type="Gene3D" id="1.20.1250.20">
    <property type="entry name" value="MFS general substrate transporter like domains"/>
    <property type="match status" value="1"/>
</dbReference>
<evidence type="ECO:0000256" key="5">
    <source>
        <dbReference type="ARBA" id="ARBA00022989"/>
    </source>
</evidence>
<gene>
    <name evidence="11" type="ORF">SAMN05421806_10911</name>
</gene>
<evidence type="ECO:0000256" key="2">
    <source>
        <dbReference type="ARBA" id="ARBA00022448"/>
    </source>
</evidence>
<accession>A0A1G9D471</accession>
<dbReference type="GO" id="GO:0046677">
    <property type="term" value="P:response to antibiotic"/>
    <property type="evidence" value="ECO:0007669"/>
    <property type="project" value="UniProtKB-KW"/>
</dbReference>
<feature type="transmembrane region" description="Helical" evidence="9">
    <location>
        <begin position="89"/>
        <end position="108"/>
    </location>
</feature>
<keyword evidence="12" id="KW-1185">Reference proteome</keyword>
<proteinExistence type="predicted"/>
<feature type="compositionally biased region" description="Low complexity" evidence="8">
    <location>
        <begin position="525"/>
        <end position="537"/>
    </location>
</feature>
<dbReference type="InterPro" id="IPR036259">
    <property type="entry name" value="MFS_trans_sf"/>
</dbReference>